<accession>A0A3E2B0V7</accession>
<protein>
    <submittedName>
        <fullName evidence="1">VWA domain-containing protein</fullName>
    </submittedName>
</protein>
<reference evidence="1 2" key="1">
    <citation type="submission" date="2018-07" db="EMBL/GenBank/DDBJ databases">
        <title>GABA Modulating Bacteria of the Human Gut Microbiota.</title>
        <authorList>
            <person name="Strandwitz P."/>
            <person name="Kim K.H."/>
            <person name="Terekhova D."/>
            <person name="Liu J.K."/>
            <person name="Sharma A."/>
            <person name="Levering J."/>
            <person name="Mcdonald D."/>
            <person name="Dietrich D."/>
            <person name="Ramadhar T.R."/>
            <person name="Lekbua A."/>
            <person name="Mroue N."/>
            <person name="Liston C."/>
            <person name="Stewart E.J."/>
            <person name="Dubin M.J."/>
            <person name="Zengler K."/>
            <person name="Knight R."/>
            <person name="Gilbert J.A."/>
            <person name="Clardy J."/>
            <person name="Lewis K."/>
        </authorList>
    </citation>
    <scope>NUCLEOTIDE SEQUENCE [LARGE SCALE GENOMIC DNA]</scope>
    <source>
        <strain evidence="1 2">KLE1738</strain>
    </source>
</reference>
<dbReference type="PANTHER" id="PTHR39338:SF7">
    <property type="entry name" value="BLL6692 PROTEIN"/>
    <property type="match status" value="1"/>
</dbReference>
<dbReference type="PANTHER" id="PTHR39338">
    <property type="entry name" value="BLL5662 PROTEIN-RELATED"/>
    <property type="match status" value="1"/>
</dbReference>
<dbReference type="GeneID" id="97996390"/>
<dbReference type="OrthoDB" id="9764216at2"/>
<organism evidence="1 2">
    <name type="scientific">Evtepia gabavorous</name>
    <dbReference type="NCBI Taxonomy" id="2211183"/>
    <lineage>
        <taxon>Bacteria</taxon>
        <taxon>Bacillati</taxon>
        <taxon>Bacillota</taxon>
        <taxon>Clostridia</taxon>
        <taxon>Eubacteriales</taxon>
        <taxon>Evtepia</taxon>
    </lineage>
</organism>
<keyword evidence="2" id="KW-1185">Reference proteome</keyword>
<name>A0A3E2B0V7_9FIRM</name>
<dbReference type="RefSeq" id="WP_021919358.1">
    <property type="nucleotide sequence ID" value="NZ_CAKXKJ010000018.1"/>
</dbReference>
<proteinExistence type="predicted"/>
<comment type="caution">
    <text evidence="1">The sequence shown here is derived from an EMBL/GenBank/DDBJ whole genome shotgun (WGS) entry which is preliminary data.</text>
</comment>
<gene>
    <name evidence="1" type="ORF">DV520_11670</name>
</gene>
<dbReference type="EMBL" id="QQRQ01000041">
    <property type="protein sequence ID" value="RFT05616.1"/>
    <property type="molecule type" value="Genomic_DNA"/>
</dbReference>
<sequence length="398" mass="46819">MFIDLFYLMRARGLNVSMNEWLSLMDALEKGLCRNSLLEFYYLSRAILIKTEADFDKFDEVFLDYFDRIQHIEDIPQELMDWLHDPKNMKKYDKDEVDARTTYDLEKLRQMLEERLQEQHERHDGGQYWVGTGGTSTMGHSGYAATGIRVGGKSQHRHALQVAGERDFRDFREDNVLDQRSFQLAFRRLRQMTTRQDGPMDVLNLDRTIDETCNNAGYLQLEFDRPRTNDIKVMVLFDSGGSMTPYARLCSQLFQAVNRANNFKDLKIFYFHNCWYSELYTGPRCVYGESVQTQWVINNLSRDYKVIVVGDASMAPSELTWVGGSSYYNRYNAETGLTWLNRFHSRFEKMVWFNPIPEAMWEYDYGYQTIEMIRNTVDMYQLTVEGLGRGLKKLVSAR</sequence>
<dbReference type="Proteomes" id="UP000260649">
    <property type="component" value="Unassembled WGS sequence"/>
</dbReference>
<evidence type="ECO:0000313" key="2">
    <source>
        <dbReference type="Proteomes" id="UP000260649"/>
    </source>
</evidence>
<dbReference type="AlphaFoldDB" id="A0A3E2B0V7"/>
<evidence type="ECO:0000313" key="1">
    <source>
        <dbReference type="EMBL" id="RFT05616.1"/>
    </source>
</evidence>